<evidence type="ECO:0000256" key="4">
    <source>
        <dbReference type="ARBA" id="ARBA00022475"/>
    </source>
</evidence>
<dbReference type="Pfam" id="PF07730">
    <property type="entry name" value="HisKA_3"/>
    <property type="match status" value="1"/>
</dbReference>
<dbReference type="PANTHER" id="PTHR24421">
    <property type="entry name" value="NITRATE/NITRITE SENSOR PROTEIN NARX-RELATED"/>
    <property type="match status" value="1"/>
</dbReference>
<organism evidence="16 17">
    <name type="scientific">Paenibacillus spongiae</name>
    <dbReference type="NCBI Taxonomy" id="2909671"/>
    <lineage>
        <taxon>Bacteria</taxon>
        <taxon>Bacillati</taxon>
        <taxon>Bacillota</taxon>
        <taxon>Bacilli</taxon>
        <taxon>Bacillales</taxon>
        <taxon>Paenibacillaceae</taxon>
        <taxon>Paenibacillus</taxon>
    </lineage>
</organism>
<keyword evidence="8 16" id="KW-0418">Kinase</keyword>
<feature type="domain" description="HAMP" evidence="15">
    <location>
        <begin position="219"/>
        <end position="271"/>
    </location>
</feature>
<feature type="transmembrane region" description="Helical" evidence="13">
    <location>
        <begin position="193"/>
        <end position="217"/>
    </location>
</feature>
<dbReference type="Proteomes" id="UP001057877">
    <property type="component" value="Chromosome"/>
</dbReference>
<evidence type="ECO:0000256" key="1">
    <source>
        <dbReference type="ARBA" id="ARBA00000085"/>
    </source>
</evidence>
<protein>
    <recommendedName>
        <fullName evidence="3">histidine kinase</fullName>
        <ecNumber evidence="3">2.7.13.3</ecNumber>
    </recommendedName>
</protein>
<dbReference type="Gene3D" id="1.20.5.1930">
    <property type="match status" value="1"/>
</dbReference>
<sequence length="488" mass="54653">MKTKISFSQRFHRLQWKLTLFYILTTVIVLLILEIAVVVVLLGLVKANETDMLADRVHIAAQNMGTAFTGPFINRQQLSVALRDWGQELGTEFQGYSAAVDMDQQILAVEGDQASLPDNAGLSFPPPVQRHIQTALSMNLADLRSVTTLIHKEADEWYMVAPIANLKEVRGALVVKAEQVRFFPNNVWEAVPFMVGMSLVIFFIGAAIVGLAFGVVTSRSLVRRIKRLLASADRWSQGDFASDVDDPSGDELGQLAQRLNRMAKQLRYLLRARQDMATLEERNRLARELHDSVKQQMFALSIWVSNAKSLIGEEQAAARAHLTEAEQLIRQTQRELNALIQELRPAAMEGKDLASAIEDYALTWQAQTEIAVQMELHAKQQVLPIIEEAYFRILQEALTNIVKHSHATTVHIRLDCEDMVSLIISDNGSGFDVHCIDRERPGIGLISMRERVKALGGQLEVRSETGKGTIITIHCEQTKLSDIQVEKE</sequence>
<dbReference type="Pfam" id="PF02518">
    <property type="entry name" value="HATPase_c"/>
    <property type="match status" value="1"/>
</dbReference>
<evidence type="ECO:0000256" key="12">
    <source>
        <dbReference type="SAM" id="Coils"/>
    </source>
</evidence>
<dbReference type="PROSITE" id="PS50109">
    <property type="entry name" value="HIS_KIN"/>
    <property type="match status" value="1"/>
</dbReference>
<dbReference type="InterPro" id="IPR036890">
    <property type="entry name" value="HATPase_C_sf"/>
</dbReference>
<keyword evidence="5" id="KW-0597">Phosphoprotein</keyword>
<proteinExistence type="predicted"/>
<dbReference type="PROSITE" id="PS50885">
    <property type="entry name" value="HAMP"/>
    <property type="match status" value="1"/>
</dbReference>
<keyword evidence="4" id="KW-1003">Cell membrane</keyword>
<evidence type="ECO:0000313" key="16">
    <source>
        <dbReference type="EMBL" id="UVI29606.1"/>
    </source>
</evidence>
<evidence type="ECO:0000256" key="7">
    <source>
        <dbReference type="ARBA" id="ARBA00022741"/>
    </source>
</evidence>
<keyword evidence="12" id="KW-0175">Coiled coil</keyword>
<name>A0ABY5S6Q7_9BACL</name>
<feature type="transmembrane region" description="Helical" evidence="13">
    <location>
        <begin position="20"/>
        <end position="45"/>
    </location>
</feature>
<keyword evidence="17" id="KW-1185">Reference proteome</keyword>
<dbReference type="SUPFAM" id="SSF55874">
    <property type="entry name" value="ATPase domain of HSP90 chaperone/DNA topoisomerase II/histidine kinase"/>
    <property type="match status" value="1"/>
</dbReference>
<evidence type="ECO:0000256" key="11">
    <source>
        <dbReference type="ARBA" id="ARBA00023136"/>
    </source>
</evidence>
<dbReference type="Gene3D" id="3.30.565.10">
    <property type="entry name" value="Histidine kinase-like ATPase, C-terminal domain"/>
    <property type="match status" value="1"/>
</dbReference>
<evidence type="ECO:0000256" key="6">
    <source>
        <dbReference type="ARBA" id="ARBA00022679"/>
    </source>
</evidence>
<accession>A0ABY5S6Q7</accession>
<evidence type="ECO:0000256" key="8">
    <source>
        <dbReference type="ARBA" id="ARBA00022777"/>
    </source>
</evidence>
<gene>
    <name evidence="16" type="ORF">L1F29_30025</name>
</gene>
<dbReference type="SUPFAM" id="SSF158472">
    <property type="entry name" value="HAMP domain-like"/>
    <property type="match status" value="1"/>
</dbReference>
<feature type="domain" description="Histidine kinase" evidence="14">
    <location>
        <begin position="284"/>
        <end position="479"/>
    </location>
</feature>
<feature type="coiled-coil region" evidence="12">
    <location>
        <begin position="269"/>
        <end position="342"/>
    </location>
</feature>
<dbReference type="Pfam" id="PF00672">
    <property type="entry name" value="HAMP"/>
    <property type="match status" value="1"/>
</dbReference>
<evidence type="ECO:0000256" key="5">
    <source>
        <dbReference type="ARBA" id="ARBA00022553"/>
    </source>
</evidence>
<dbReference type="InterPro" id="IPR050482">
    <property type="entry name" value="Sensor_HK_TwoCompSys"/>
</dbReference>
<comment type="catalytic activity">
    <reaction evidence="1">
        <text>ATP + protein L-histidine = ADP + protein N-phospho-L-histidine.</text>
        <dbReference type="EC" id="2.7.13.3"/>
    </reaction>
</comment>
<dbReference type="InterPro" id="IPR003660">
    <property type="entry name" value="HAMP_dom"/>
</dbReference>
<dbReference type="InterPro" id="IPR005467">
    <property type="entry name" value="His_kinase_dom"/>
</dbReference>
<dbReference type="GO" id="GO:0016301">
    <property type="term" value="F:kinase activity"/>
    <property type="evidence" value="ECO:0007669"/>
    <property type="project" value="UniProtKB-KW"/>
</dbReference>
<evidence type="ECO:0000256" key="13">
    <source>
        <dbReference type="SAM" id="Phobius"/>
    </source>
</evidence>
<evidence type="ECO:0000259" key="14">
    <source>
        <dbReference type="PROSITE" id="PS50109"/>
    </source>
</evidence>
<dbReference type="Gene3D" id="6.10.340.10">
    <property type="match status" value="1"/>
</dbReference>
<dbReference type="InterPro" id="IPR011712">
    <property type="entry name" value="Sig_transdc_His_kin_sub3_dim/P"/>
</dbReference>
<dbReference type="EC" id="2.7.13.3" evidence="3"/>
<keyword evidence="11 13" id="KW-0472">Membrane</keyword>
<keyword evidence="7" id="KW-0547">Nucleotide-binding</keyword>
<keyword evidence="6" id="KW-0808">Transferase</keyword>
<evidence type="ECO:0000256" key="10">
    <source>
        <dbReference type="ARBA" id="ARBA00023012"/>
    </source>
</evidence>
<dbReference type="RefSeq" id="WP_258385695.1">
    <property type="nucleotide sequence ID" value="NZ_CP091430.1"/>
</dbReference>
<dbReference type="CDD" id="cd16917">
    <property type="entry name" value="HATPase_UhpB-NarQ-NarX-like"/>
    <property type="match status" value="1"/>
</dbReference>
<dbReference type="EMBL" id="CP091430">
    <property type="protein sequence ID" value="UVI29606.1"/>
    <property type="molecule type" value="Genomic_DNA"/>
</dbReference>
<keyword evidence="13" id="KW-1133">Transmembrane helix</keyword>
<keyword evidence="13" id="KW-0812">Transmembrane</keyword>
<dbReference type="CDD" id="cd06225">
    <property type="entry name" value="HAMP"/>
    <property type="match status" value="1"/>
</dbReference>
<reference evidence="16" key="1">
    <citation type="submission" date="2022-01" db="EMBL/GenBank/DDBJ databases">
        <title>Paenibacillus spongiae sp. nov., isolated from marine sponge.</title>
        <authorList>
            <person name="Li Z."/>
            <person name="Zhang M."/>
        </authorList>
    </citation>
    <scope>NUCLEOTIDE SEQUENCE</scope>
    <source>
        <strain evidence="16">PHS-Z3</strain>
    </source>
</reference>
<keyword evidence="10" id="KW-0902">Two-component regulatory system</keyword>
<comment type="subcellular location">
    <subcellularLocation>
        <location evidence="2">Cell membrane</location>
        <topology evidence="2">Multi-pass membrane protein</topology>
    </subcellularLocation>
</comment>
<dbReference type="InterPro" id="IPR003594">
    <property type="entry name" value="HATPase_dom"/>
</dbReference>
<evidence type="ECO:0000256" key="2">
    <source>
        <dbReference type="ARBA" id="ARBA00004651"/>
    </source>
</evidence>
<dbReference type="SMART" id="SM00304">
    <property type="entry name" value="HAMP"/>
    <property type="match status" value="1"/>
</dbReference>
<evidence type="ECO:0000313" key="17">
    <source>
        <dbReference type="Proteomes" id="UP001057877"/>
    </source>
</evidence>
<keyword evidence="9" id="KW-0067">ATP-binding</keyword>
<dbReference type="SMART" id="SM00387">
    <property type="entry name" value="HATPase_c"/>
    <property type="match status" value="1"/>
</dbReference>
<evidence type="ECO:0000256" key="9">
    <source>
        <dbReference type="ARBA" id="ARBA00022840"/>
    </source>
</evidence>
<evidence type="ECO:0000259" key="15">
    <source>
        <dbReference type="PROSITE" id="PS50885"/>
    </source>
</evidence>
<evidence type="ECO:0000256" key="3">
    <source>
        <dbReference type="ARBA" id="ARBA00012438"/>
    </source>
</evidence>